<dbReference type="SUPFAM" id="SSF52980">
    <property type="entry name" value="Restriction endonuclease-like"/>
    <property type="match status" value="1"/>
</dbReference>
<dbReference type="Gene3D" id="3.40.600.10">
    <property type="entry name" value="DNA mismatch repair MutH/Restriction endonuclease, type II"/>
    <property type="match status" value="1"/>
</dbReference>
<evidence type="ECO:0000256" key="3">
    <source>
        <dbReference type="ARBA" id="ARBA00022801"/>
    </source>
</evidence>
<proteinExistence type="predicted"/>
<keyword evidence="3" id="KW-0378">Hydrolase</keyword>
<dbReference type="InterPro" id="IPR037057">
    <property type="entry name" value="DNA_rep_MutH/T2_RE_sf"/>
</dbReference>
<dbReference type="InterPro" id="IPR036388">
    <property type="entry name" value="WH-like_DNA-bd_sf"/>
</dbReference>
<dbReference type="Gene3D" id="1.10.10.10">
    <property type="entry name" value="Winged helix-like DNA-binding domain superfamily/Winged helix DNA-binding domain"/>
    <property type="match status" value="1"/>
</dbReference>
<dbReference type="Pfam" id="PF09126">
    <property type="entry name" value="NaeI"/>
    <property type="match status" value="1"/>
</dbReference>
<sequence length="312" mass="34751">MVEQPTQSDPQADAAVLEDAAVPEVVSWLRVQDPHGERMAKVFRETFDQIYDGQRTGRYRLDQLFKTEKTHFGTLIEINLQREFKFEDGDLLDFSILGMEIDCKYSHSGQWMIPVEAFEQLLLVAKADDAKTQWSVGVVRATAAHRRVSENRDRKTSLNPDGRAAVQWVFRDHPMQPNALLQLPRELVDHVMGQPSGQKRLNELFRVAQNLRLSNNIIATVAQQKDYMKRVRSNGGSRSALKPEGIIILSGDYNAQRSLAGALGAVIPEPGEVVSVTVVPAESAFEGVPIGDGVWRLARLGEEPTTAAPAVR</sequence>
<dbReference type="InterPro" id="IPR011335">
    <property type="entry name" value="Restrct_endonuc-II-like"/>
</dbReference>
<dbReference type="Proteomes" id="UP001244136">
    <property type="component" value="Chromosome"/>
</dbReference>
<dbReference type="EMBL" id="CP123967">
    <property type="protein sequence ID" value="WGT46533.1"/>
    <property type="molecule type" value="Genomic_DNA"/>
</dbReference>
<evidence type="ECO:0000256" key="1">
    <source>
        <dbReference type="ARBA" id="ARBA00022722"/>
    </source>
</evidence>
<dbReference type="InterPro" id="IPR015210">
    <property type="entry name" value="NaeI"/>
</dbReference>
<evidence type="ECO:0000313" key="5">
    <source>
        <dbReference type="EMBL" id="WGT46533.1"/>
    </source>
</evidence>
<keyword evidence="2 5" id="KW-0255">Endonuclease</keyword>
<protein>
    <submittedName>
        <fullName evidence="5">NaeI family type II restriction endonuclease</fullName>
    </submittedName>
</protein>
<gene>
    <name evidence="5" type="ORF">QH948_10290</name>
</gene>
<name>A0ABY8PVP6_9ACTN</name>
<dbReference type="RefSeq" id="WP_281144302.1">
    <property type="nucleotide sequence ID" value="NZ_CP123967.1"/>
</dbReference>
<keyword evidence="6" id="KW-1185">Reference proteome</keyword>
<accession>A0ABY8PVP6</accession>
<dbReference type="GO" id="GO:0004519">
    <property type="term" value="F:endonuclease activity"/>
    <property type="evidence" value="ECO:0007669"/>
    <property type="project" value="UniProtKB-KW"/>
</dbReference>
<evidence type="ECO:0000313" key="6">
    <source>
        <dbReference type="Proteomes" id="UP001244136"/>
    </source>
</evidence>
<dbReference type="CDD" id="cd22338">
    <property type="entry name" value="NaeI-like"/>
    <property type="match status" value="1"/>
</dbReference>
<feature type="domain" description="Type II restriction enzyme NaeI" evidence="4">
    <location>
        <begin position="25"/>
        <end position="303"/>
    </location>
</feature>
<evidence type="ECO:0000259" key="4">
    <source>
        <dbReference type="Pfam" id="PF09126"/>
    </source>
</evidence>
<organism evidence="5 6">
    <name type="scientific">Tessaracoccus lacteus</name>
    <dbReference type="NCBI Taxonomy" id="3041766"/>
    <lineage>
        <taxon>Bacteria</taxon>
        <taxon>Bacillati</taxon>
        <taxon>Actinomycetota</taxon>
        <taxon>Actinomycetes</taxon>
        <taxon>Propionibacteriales</taxon>
        <taxon>Propionibacteriaceae</taxon>
        <taxon>Tessaracoccus</taxon>
    </lineage>
</organism>
<reference evidence="5 6" key="1">
    <citation type="journal article" date="2008" name="Int. J. Syst. Evol. Microbiol.">
        <title>Tessaracoccus flavescens sp. nov., isolated from marine sediment.</title>
        <authorList>
            <person name="Lee D.W."/>
            <person name="Lee S.D."/>
        </authorList>
    </citation>
    <scope>NUCLEOTIDE SEQUENCE [LARGE SCALE GENOMIC DNA]</scope>
    <source>
        <strain evidence="5 6">T21</strain>
    </source>
</reference>
<keyword evidence="1" id="KW-0540">Nuclease</keyword>
<evidence type="ECO:0000256" key="2">
    <source>
        <dbReference type="ARBA" id="ARBA00022759"/>
    </source>
</evidence>